<feature type="region of interest" description="Disordered" evidence="6">
    <location>
        <begin position="302"/>
        <end position="323"/>
    </location>
</feature>
<feature type="coiled-coil region" evidence="5">
    <location>
        <begin position="479"/>
        <end position="513"/>
    </location>
</feature>
<dbReference type="InterPro" id="IPR039794">
    <property type="entry name" value="Gtb1-like"/>
</dbReference>
<comment type="caution">
    <text evidence="8">The sequence shown here is derived from an EMBL/GenBank/DDBJ whole genome shotgun (WGS) entry which is preliminary data.</text>
</comment>
<dbReference type="AlphaFoldDB" id="A0A4S4LSD5"/>
<proteinExistence type="predicted"/>
<reference evidence="8 9" key="1">
    <citation type="submission" date="2019-02" db="EMBL/GenBank/DDBJ databases">
        <title>Genome sequencing of the rare red list fungi Bondarzewia mesenterica.</title>
        <authorList>
            <person name="Buettner E."/>
            <person name="Kellner H."/>
        </authorList>
    </citation>
    <scope>NUCLEOTIDE SEQUENCE [LARGE SCALE GENOMIC DNA]</scope>
    <source>
        <strain evidence="8 9">DSM 108281</strain>
    </source>
</reference>
<dbReference type="Proteomes" id="UP000310158">
    <property type="component" value="Unassembled WGS sequence"/>
</dbReference>
<sequence length="878" mass="97981">MKPLKLYHEAVEAQPVPGTTRKAVRSPRVPHVLHVPKTTKSEMRLRNNKRLKKYALSKPDTQAILPPKPLVPTPTLVASGSGACTAERLRMPVARQETNIPDAIARTRKVLTTQEVAEGAKRAEEQRTVEADAVRTREWERMETEGKFEELAQMRAAHERQQLMAFETMSDLCPTELVEPAVEGSESGTVRGHSDVDMNIDDDASVVLKMEDGADVLMQDSEGAEIRESSPDELAIEQKITGCEQEFLGLCSQDDGKVRGSIARHIQGLKDTLADMRRRRRSRAEAMKRKRDQMILNRRAKLKEDTEGPPGARPMDPGPSMSHRPMHSWLLLPLLPLLASPLPITALEVPKTHGVPPHLVHRYTSEGSGTWTCLDGSQRIPWTSVNDDYCDCADRSDEPGTGACPDTLFYCKNEGHIGASIPSSRVNDGICEPDCCDGSDEPSGVCENTCKEVGEEYRRSVDAERKLRKTGSKIRSTYVAFAQKEKKRLEGEIKNVEKEIITREKEVARLKDIVDRTESLSAEALEHKKQSPLYASLIAHSNALKSLQREHKKHLEREKSLGEILDTLRRGYNPNYQDMAVLEAVRGWEYHAGLSHIGVEEDEENKAEEGSDEEDEMPAPTEQEEELEEGMLTAEQLDHQLDGLLKTDYVSLLMEHDTHAGASAAESLLFDVSSYIPDALIPQYEALRESIISWLMTLGVVPKAATGAASDSRTREAYNDAEHSLSLTRKELEKAQGDLAKLFDPTWFGAEGEWKKLDGLCISKDTGDYTYEVCLFDEARQKPNKGGSTFSLGKFASWNPSPDVEVSSPEYYSRQMYKQGTKCWNGPHRSVILNLACGTENAIHTVEELEKCEYRLTGTSPALCLPLEDEPGKKKDEL</sequence>
<dbReference type="InterPro" id="IPR036607">
    <property type="entry name" value="PRKCSH"/>
</dbReference>
<evidence type="ECO:0000259" key="7">
    <source>
        <dbReference type="PROSITE" id="PS51914"/>
    </source>
</evidence>
<dbReference type="InterPro" id="IPR044865">
    <property type="entry name" value="MRH_dom"/>
</dbReference>
<keyword evidence="5" id="KW-0175">Coiled coil</keyword>
<dbReference type="InterPro" id="IPR028146">
    <property type="entry name" value="PRKCSH_N"/>
</dbReference>
<dbReference type="PANTHER" id="PTHR12630">
    <property type="entry name" value="N-LINKED OLIGOSACCHARIDE PROCESSING"/>
    <property type="match status" value="1"/>
</dbReference>
<evidence type="ECO:0000256" key="1">
    <source>
        <dbReference type="ARBA" id="ARBA00022387"/>
    </source>
</evidence>
<dbReference type="Pfam" id="PF12999">
    <property type="entry name" value="PRKCSH-like"/>
    <property type="match status" value="1"/>
</dbReference>
<evidence type="ECO:0000256" key="6">
    <source>
        <dbReference type="SAM" id="MobiDB-lite"/>
    </source>
</evidence>
<name>A0A4S4LSD5_9AGAM</name>
<dbReference type="GO" id="GO:0017177">
    <property type="term" value="C:glucosidase II complex"/>
    <property type="evidence" value="ECO:0007669"/>
    <property type="project" value="TreeGrafter"/>
</dbReference>
<dbReference type="OrthoDB" id="28322at2759"/>
<dbReference type="EMBL" id="SGPL01000272">
    <property type="protein sequence ID" value="THH14511.1"/>
    <property type="molecule type" value="Genomic_DNA"/>
</dbReference>
<dbReference type="InterPro" id="IPR002172">
    <property type="entry name" value="LDrepeatLR_classA_rpt"/>
</dbReference>
<dbReference type="SUPFAM" id="SSF50911">
    <property type="entry name" value="Mannose 6-phosphate receptor domain"/>
    <property type="match status" value="1"/>
</dbReference>
<organism evidence="8 9">
    <name type="scientific">Bondarzewia mesenterica</name>
    <dbReference type="NCBI Taxonomy" id="1095465"/>
    <lineage>
        <taxon>Eukaryota</taxon>
        <taxon>Fungi</taxon>
        <taxon>Dikarya</taxon>
        <taxon>Basidiomycota</taxon>
        <taxon>Agaricomycotina</taxon>
        <taxon>Agaricomycetes</taxon>
        <taxon>Russulales</taxon>
        <taxon>Bondarzewiaceae</taxon>
        <taxon>Bondarzewia</taxon>
    </lineage>
</organism>
<evidence type="ECO:0000256" key="4">
    <source>
        <dbReference type="ARBA" id="ARBA00023157"/>
    </source>
</evidence>
<feature type="compositionally biased region" description="Acidic residues" evidence="6">
    <location>
        <begin position="600"/>
        <end position="629"/>
    </location>
</feature>
<feature type="region of interest" description="Disordered" evidence="6">
    <location>
        <begin position="597"/>
        <end position="629"/>
    </location>
</feature>
<keyword evidence="2" id="KW-0732">Signal</keyword>
<keyword evidence="4" id="KW-1015">Disulfide bond</keyword>
<accession>A0A4S4LSD5</accession>
<evidence type="ECO:0000256" key="5">
    <source>
        <dbReference type="SAM" id="Coils"/>
    </source>
</evidence>
<protein>
    <recommendedName>
        <fullName evidence="1">Glucosidase 2 subunit beta</fullName>
    </recommendedName>
</protein>
<dbReference type="CDD" id="cd00112">
    <property type="entry name" value="LDLa"/>
    <property type="match status" value="1"/>
</dbReference>
<dbReference type="Pfam" id="PF13015">
    <property type="entry name" value="PRKCSH_1"/>
    <property type="match status" value="1"/>
</dbReference>
<dbReference type="PROSITE" id="PS50068">
    <property type="entry name" value="LDLRA_2"/>
    <property type="match status" value="1"/>
</dbReference>
<dbReference type="InterPro" id="IPR009011">
    <property type="entry name" value="Man6P_isomerase_rcpt-bd_dom_sf"/>
</dbReference>
<gene>
    <name evidence="8" type="ORF">EW146_g5821</name>
</gene>
<evidence type="ECO:0000256" key="3">
    <source>
        <dbReference type="ARBA" id="ARBA00022824"/>
    </source>
</evidence>
<keyword evidence="9" id="KW-1185">Reference proteome</keyword>
<evidence type="ECO:0000313" key="8">
    <source>
        <dbReference type="EMBL" id="THH14511.1"/>
    </source>
</evidence>
<dbReference type="PANTHER" id="PTHR12630:SF1">
    <property type="entry name" value="GLUCOSIDASE 2 SUBUNIT BETA"/>
    <property type="match status" value="1"/>
</dbReference>
<feature type="domain" description="MRH" evidence="7">
    <location>
        <begin position="759"/>
        <end position="866"/>
    </location>
</feature>
<evidence type="ECO:0000313" key="9">
    <source>
        <dbReference type="Proteomes" id="UP000310158"/>
    </source>
</evidence>
<dbReference type="GO" id="GO:0006491">
    <property type="term" value="P:N-glycan processing"/>
    <property type="evidence" value="ECO:0007669"/>
    <property type="project" value="TreeGrafter"/>
</dbReference>
<dbReference type="PROSITE" id="PS51914">
    <property type="entry name" value="MRH"/>
    <property type="match status" value="1"/>
</dbReference>
<dbReference type="Gene3D" id="2.70.130.10">
    <property type="entry name" value="Mannose-6-phosphate receptor binding domain"/>
    <property type="match status" value="1"/>
</dbReference>
<keyword evidence="3" id="KW-0256">Endoplasmic reticulum</keyword>
<evidence type="ECO:0000256" key="2">
    <source>
        <dbReference type="ARBA" id="ARBA00022729"/>
    </source>
</evidence>